<dbReference type="SUPFAM" id="SSF81923">
    <property type="entry name" value="Double Clp-N motif"/>
    <property type="match status" value="1"/>
</dbReference>
<name>A0A3A8NTZ3_9BACT</name>
<keyword evidence="1" id="KW-0677">Repeat</keyword>
<keyword evidence="4" id="KW-0378">Hydrolase</keyword>
<evidence type="ECO:0000256" key="2">
    <source>
        <dbReference type="SAM" id="Coils"/>
    </source>
</evidence>
<dbReference type="AlphaFoldDB" id="A0A3A8NTZ3"/>
<feature type="domain" description="Clp R" evidence="3">
    <location>
        <begin position="38"/>
        <end position="200"/>
    </location>
</feature>
<comment type="caution">
    <text evidence="4">The sequence shown here is derived from an EMBL/GenBank/DDBJ whole genome shotgun (WGS) entry which is preliminary data.</text>
</comment>
<feature type="coiled-coil region" evidence="2">
    <location>
        <begin position="37"/>
        <end position="64"/>
    </location>
</feature>
<keyword evidence="2" id="KW-0175">Coiled coil</keyword>
<keyword evidence="4" id="KW-0645">Protease</keyword>
<evidence type="ECO:0000313" key="4">
    <source>
        <dbReference type="EMBL" id="RKH47857.1"/>
    </source>
</evidence>
<dbReference type="Pfam" id="PF02861">
    <property type="entry name" value="Clp_N"/>
    <property type="match status" value="2"/>
</dbReference>
<gene>
    <name evidence="4" type="ORF">D7V93_33730</name>
</gene>
<proteinExistence type="predicted"/>
<organism evidence="4 5">
    <name type="scientific">Corallococcus llansteffanensis</name>
    <dbReference type="NCBI Taxonomy" id="2316731"/>
    <lineage>
        <taxon>Bacteria</taxon>
        <taxon>Pseudomonadati</taxon>
        <taxon>Myxococcota</taxon>
        <taxon>Myxococcia</taxon>
        <taxon>Myxococcales</taxon>
        <taxon>Cystobacterineae</taxon>
        <taxon>Myxococcaceae</taxon>
        <taxon>Corallococcus</taxon>
    </lineage>
</organism>
<dbReference type="GO" id="GO:0008233">
    <property type="term" value="F:peptidase activity"/>
    <property type="evidence" value="ECO:0007669"/>
    <property type="project" value="UniProtKB-KW"/>
</dbReference>
<dbReference type="Proteomes" id="UP000272888">
    <property type="component" value="Unassembled WGS sequence"/>
</dbReference>
<accession>A0A3A8NTZ3</accession>
<evidence type="ECO:0000256" key="1">
    <source>
        <dbReference type="PROSITE-ProRule" id="PRU01251"/>
    </source>
</evidence>
<dbReference type="PROSITE" id="PS51903">
    <property type="entry name" value="CLP_R"/>
    <property type="match status" value="1"/>
</dbReference>
<evidence type="ECO:0000259" key="3">
    <source>
        <dbReference type="PROSITE" id="PS51903"/>
    </source>
</evidence>
<sequence length="202" mass="21206">MDLGADRRGAWHQRPGRTQEVHPAAALTTTEEDVMGLLNAVRDLRTIQQLLTKAEAEALRAGEELPGPEHLLLSALELPDGSAVRAFERVGADSSALRKAIEAAHHNALAAAGLAEDDDGVEAPVERRPAPGAFRSTPQAQQVFQQAVALSKSTRPSRLRSAHVVAAACALERGTAVRALTALGVDRARLKAAACAEVGLPG</sequence>
<dbReference type="EMBL" id="RAWB01000515">
    <property type="protein sequence ID" value="RKH47857.1"/>
    <property type="molecule type" value="Genomic_DNA"/>
</dbReference>
<evidence type="ECO:0000313" key="5">
    <source>
        <dbReference type="Proteomes" id="UP000272888"/>
    </source>
</evidence>
<dbReference type="GO" id="GO:0006508">
    <property type="term" value="P:proteolysis"/>
    <property type="evidence" value="ECO:0007669"/>
    <property type="project" value="UniProtKB-KW"/>
</dbReference>
<dbReference type="Gene3D" id="1.10.1780.10">
    <property type="entry name" value="Clp, N-terminal domain"/>
    <property type="match status" value="1"/>
</dbReference>
<keyword evidence="5" id="KW-1185">Reference proteome</keyword>
<protein>
    <submittedName>
        <fullName evidence="4">Clp protease</fullName>
    </submittedName>
</protein>
<dbReference type="InterPro" id="IPR004176">
    <property type="entry name" value="Clp_R_N"/>
</dbReference>
<dbReference type="InterPro" id="IPR036628">
    <property type="entry name" value="Clp_N_dom_sf"/>
</dbReference>
<reference evidence="5" key="1">
    <citation type="submission" date="2018-09" db="EMBL/GenBank/DDBJ databases">
        <authorList>
            <person name="Livingstone P.G."/>
            <person name="Whitworth D.E."/>
        </authorList>
    </citation>
    <scope>NUCLEOTIDE SEQUENCE [LARGE SCALE GENOMIC DNA]</scope>
    <source>
        <strain evidence="5">CA051B</strain>
    </source>
</reference>